<name>A0A0D0B930_9AGAM</name>
<evidence type="ECO:0000313" key="2">
    <source>
        <dbReference type="EMBL" id="KIK40233.1"/>
    </source>
</evidence>
<organism evidence="2 3">
    <name type="scientific">Suillus luteus UH-Slu-Lm8-n1</name>
    <dbReference type="NCBI Taxonomy" id="930992"/>
    <lineage>
        <taxon>Eukaryota</taxon>
        <taxon>Fungi</taxon>
        <taxon>Dikarya</taxon>
        <taxon>Basidiomycota</taxon>
        <taxon>Agaricomycotina</taxon>
        <taxon>Agaricomycetes</taxon>
        <taxon>Agaricomycetidae</taxon>
        <taxon>Boletales</taxon>
        <taxon>Suillineae</taxon>
        <taxon>Suillaceae</taxon>
        <taxon>Suillus</taxon>
    </lineage>
</organism>
<reference evidence="3" key="2">
    <citation type="submission" date="2015-01" db="EMBL/GenBank/DDBJ databases">
        <title>Evolutionary Origins and Diversification of the Mycorrhizal Mutualists.</title>
        <authorList>
            <consortium name="DOE Joint Genome Institute"/>
            <consortium name="Mycorrhizal Genomics Consortium"/>
            <person name="Kohler A."/>
            <person name="Kuo A."/>
            <person name="Nagy L.G."/>
            <person name="Floudas D."/>
            <person name="Copeland A."/>
            <person name="Barry K.W."/>
            <person name="Cichocki N."/>
            <person name="Veneault-Fourrey C."/>
            <person name="LaButti K."/>
            <person name="Lindquist E.A."/>
            <person name="Lipzen A."/>
            <person name="Lundell T."/>
            <person name="Morin E."/>
            <person name="Murat C."/>
            <person name="Riley R."/>
            <person name="Ohm R."/>
            <person name="Sun H."/>
            <person name="Tunlid A."/>
            <person name="Henrissat B."/>
            <person name="Grigoriev I.V."/>
            <person name="Hibbett D.S."/>
            <person name="Martin F."/>
        </authorList>
    </citation>
    <scope>NUCLEOTIDE SEQUENCE [LARGE SCALE GENOMIC DNA]</scope>
    <source>
        <strain evidence="3">UH-Slu-Lm8-n1</strain>
    </source>
</reference>
<keyword evidence="1" id="KW-0732">Signal</keyword>
<evidence type="ECO:0000313" key="3">
    <source>
        <dbReference type="Proteomes" id="UP000054485"/>
    </source>
</evidence>
<dbReference type="InParanoid" id="A0A0D0B930"/>
<dbReference type="EMBL" id="KN835310">
    <property type="protein sequence ID" value="KIK40233.1"/>
    <property type="molecule type" value="Genomic_DNA"/>
</dbReference>
<proteinExistence type="predicted"/>
<sequence length="111" mass="13316">MNTFFFFFLLITSIQYFTHSFLLHAMAPSTRPLYHIVSATLYGENINLKRTHCTQNFIDLINLRRTHQFCLCNEYRGIIFRSDISLNIIRQAVQALMVFKHCTYFFYNERC</sequence>
<feature type="chain" id="PRO_5002219273" evidence="1">
    <location>
        <begin position="21"/>
        <end position="111"/>
    </location>
</feature>
<feature type="signal peptide" evidence="1">
    <location>
        <begin position="1"/>
        <end position="20"/>
    </location>
</feature>
<protein>
    <submittedName>
        <fullName evidence="2">Unplaced genomic scaffold CY34scaffold_179, whole genome shotgun sequence</fullName>
    </submittedName>
</protein>
<evidence type="ECO:0000256" key="1">
    <source>
        <dbReference type="SAM" id="SignalP"/>
    </source>
</evidence>
<reference evidence="2 3" key="1">
    <citation type="submission" date="2014-04" db="EMBL/GenBank/DDBJ databases">
        <authorList>
            <consortium name="DOE Joint Genome Institute"/>
            <person name="Kuo A."/>
            <person name="Ruytinx J."/>
            <person name="Rineau F."/>
            <person name="Colpaert J."/>
            <person name="Kohler A."/>
            <person name="Nagy L.G."/>
            <person name="Floudas D."/>
            <person name="Copeland A."/>
            <person name="Barry K.W."/>
            <person name="Cichocki N."/>
            <person name="Veneault-Fourrey C."/>
            <person name="LaButti K."/>
            <person name="Lindquist E.A."/>
            <person name="Lipzen A."/>
            <person name="Lundell T."/>
            <person name="Morin E."/>
            <person name="Murat C."/>
            <person name="Sun H."/>
            <person name="Tunlid A."/>
            <person name="Henrissat B."/>
            <person name="Grigoriev I.V."/>
            <person name="Hibbett D.S."/>
            <person name="Martin F."/>
            <person name="Nordberg H.P."/>
            <person name="Cantor M.N."/>
            <person name="Hua S.X."/>
        </authorList>
    </citation>
    <scope>NUCLEOTIDE SEQUENCE [LARGE SCALE GENOMIC DNA]</scope>
    <source>
        <strain evidence="2 3">UH-Slu-Lm8-n1</strain>
    </source>
</reference>
<keyword evidence="3" id="KW-1185">Reference proteome</keyword>
<gene>
    <name evidence="2" type="ORF">CY34DRAFT_277007</name>
</gene>
<dbReference type="AlphaFoldDB" id="A0A0D0B930"/>
<accession>A0A0D0B930</accession>
<dbReference type="Proteomes" id="UP000054485">
    <property type="component" value="Unassembled WGS sequence"/>
</dbReference>
<dbReference type="HOGENOM" id="CLU_2160079_0_0_1"/>